<dbReference type="AlphaFoldDB" id="A0A174RAU2"/>
<dbReference type="Proteomes" id="UP000095576">
    <property type="component" value="Unassembled WGS sequence"/>
</dbReference>
<dbReference type="GO" id="GO:0004553">
    <property type="term" value="F:hydrolase activity, hydrolyzing O-glycosyl compounds"/>
    <property type="evidence" value="ECO:0007669"/>
    <property type="project" value="UniProtKB-ARBA"/>
</dbReference>
<evidence type="ECO:0000256" key="1">
    <source>
        <dbReference type="SAM" id="SignalP"/>
    </source>
</evidence>
<name>A0A174RAU2_BACT4</name>
<dbReference type="SUPFAM" id="SSF49899">
    <property type="entry name" value="Concanavalin A-like lectins/glucanases"/>
    <property type="match status" value="1"/>
</dbReference>
<protein>
    <submittedName>
        <fullName evidence="2">Domain of uncharacterized function (DUF1735)</fullName>
    </submittedName>
</protein>
<reference evidence="2 3" key="1">
    <citation type="submission" date="2015-09" db="EMBL/GenBank/DDBJ databases">
        <authorList>
            <consortium name="Pathogen Informatics"/>
        </authorList>
    </citation>
    <scope>NUCLEOTIDE SEQUENCE [LARGE SCALE GENOMIC DNA]</scope>
    <source>
        <strain evidence="2 3">2789STDY5834899</strain>
    </source>
</reference>
<keyword evidence="1" id="KW-0732">Signal</keyword>
<feature type="signal peptide" evidence="1">
    <location>
        <begin position="1"/>
        <end position="19"/>
    </location>
</feature>
<dbReference type="InterPro" id="IPR013320">
    <property type="entry name" value="ConA-like_dom_sf"/>
</dbReference>
<sequence length="545" mass="60749">MKVMKYFVLASLLCLCACSDDNDNKNNEIPQDLVELKVDASEISIAQGDTRTVRITSGNGEYVVTSANEEVVTAEVDGDLVTLTAVEGQNNAQGAVYVRDKYYQRAKILVNTAAEFELKLNKTLFTLYSQVEGADEAIVKIYTGNGGYSLEVVDENNCIEVDQSTLEDSESFIVKGIAQGNAEVKITDRKGKEAFVNLNVIAPKQITTDADEKGVLINANQGSRQVKILTGNGEYQIHDAGDSKIIRLEVYGNIVTVTGRKAGETSFTLIDAKKQISQPIHVVIAPEKRWYMNLGRDYAVWTHFGEMTSDGLESIKAVTNDFKLKKMTWELVTRIDGTNWLQTFIGKEGYFILRGGDWENNKGRQMELVGISDKLKLRTGHGAFELGAWTHIALVVDCSKGKDDYNEKYKLYINGKQLQWTDTHKTDIDYSEIDLCAGNDGGRVSIGKASDNKRFLDGAILEARIWYVCRTEEQLKANAWNLEEVNPEGLLARWDFSAGAPVAYIEDGTNSDHELLMHISKYDSWNATEFPMSRFGEAPIEVPFK</sequence>
<evidence type="ECO:0000313" key="2">
    <source>
        <dbReference type="EMBL" id="CUP80418.1"/>
    </source>
</evidence>
<dbReference type="Gene3D" id="2.60.120.200">
    <property type="match status" value="1"/>
</dbReference>
<dbReference type="Pfam" id="PF13385">
    <property type="entry name" value="Laminin_G_3"/>
    <property type="match status" value="1"/>
</dbReference>
<accession>A0A174RAU2</accession>
<dbReference type="GO" id="GO:0005975">
    <property type="term" value="P:carbohydrate metabolic process"/>
    <property type="evidence" value="ECO:0007669"/>
    <property type="project" value="UniProtKB-ARBA"/>
</dbReference>
<feature type="chain" id="PRO_5008031672" evidence="1">
    <location>
        <begin position="20"/>
        <end position="545"/>
    </location>
</feature>
<organism evidence="2 3">
    <name type="scientific">Bacteroides thetaiotaomicron</name>
    <dbReference type="NCBI Taxonomy" id="818"/>
    <lineage>
        <taxon>Bacteria</taxon>
        <taxon>Pseudomonadati</taxon>
        <taxon>Bacteroidota</taxon>
        <taxon>Bacteroidia</taxon>
        <taxon>Bacteroidales</taxon>
        <taxon>Bacteroidaceae</taxon>
        <taxon>Bacteroides</taxon>
    </lineage>
</organism>
<evidence type="ECO:0000313" key="3">
    <source>
        <dbReference type="Proteomes" id="UP000095576"/>
    </source>
</evidence>
<dbReference type="EMBL" id="CZAP01000013">
    <property type="protein sequence ID" value="CUP80418.1"/>
    <property type="molecule type" value="Genomic_DNA"/>
</dbReference>
<proteinExistence type="predicted"/>
<gene>
    <name evidence="2" type="ORF">ERS852511_03266</name>
</gene>